<keyword evidence="3" id="KW-1185">Reference proteome</keyword>
<dbReference type="VEuPathDB" id="VectorBase:ISCW001769"/>
<dbReference type="AlphaFoldDB" id="B7P5M9"/>
<evidence type="ECO:0000313" key="1">
    <source>
        <dbReference type="EMBL" id="EEC01901.1"/>
    </source>
</evidence>
<dbReference type="InParanoid" id="B7P5M9"/>
<dbReference type="HOGENOM" id="CLU_1344586_0_0_1"/>
<evidence type="ECO:0000313" key="2">
    <source>
        <dbReference type="EnsemblMetazoa" id="ISCW001769-PA"/>
    </source>
</evidence>
<evidence type="ECO:0000313" key="3">
    <source>
        <dbReference type="Proteomes" id="UP000001555"/>
    </source>
</evidence>
<proteinExistence type="predicted"/>
<name>B7P5M9_IXOSC</name>
<dbReference type="EMBL" id="ABJB010862581">
    <property type="status" value="NOT_ANNOTATED_CDS"/>
    <property type="molecule type" value="Genomic_DNA"/>
</dbReference>
<accession>B7P5M9</accession>
<dbReference type="EMBL" id="DS642055">
    <property type="protein sequence ID" value="EEC01901.1"/>
    <property type="molecule type" value="Genomic_DNA"/>
</dbReference>
<dbReference type="EnsemblMetazoa" id="ISCW001769-RA">
    <property type="protein sequence ID" value="ISCW001769-PA"/>
    <property type="gene ID" value="ISCW001769"/>
</dbReference>
<dbReference type="PaxDb" id="6945-B7P5M9"/>
<gene>
    <name evidence="1" type="ORF">IscW_ISCW001769</name>
</gene>
<sequence length="204" mass="23025">MGLRLFFCLHVVAFFVVFVKVLLVRALFVFRAVFRVDILRGAAGDVGRRGRGVERVVGVVSLAVDPGALQRSRVSAVAPQLEVVFLSIREQFLFVAESLVHVAAEIWTFLMLPARYDRELTLASCVFVRPWKANLLKVGRVALSAQTKSRKVKEFQRRTLITDGSRNTRHCEPQASYHRYTVSEIVTPASKNAKERIAEQKAQR</sequence>
<reference evidence="1 3" key="1">
    <citation type="submission" date="2008-03" db="EMBL/GenBank/DDBJ databases">
        <title>Annotation of Ixodes scapularis.</title>
        <authorList>
            <consortium name="Ixodes scapularis Genome Project Consortium"/>
            <person name="Caler E."/>
            <person name="Hannick L.I."/>
            <person name="Bidwell S."/>
            <person name="Joardar V."/>
            <person name="Thiagarajan M."/>
            <person name="Amedeo P."/>
            <person name="Galinsky K.J."/>
            <person name="Schobel S."/>
            <person name="Inman J."/>
            <person name="Hostetler J."/>
            <person name="Miller J."/>
            <person name="Hammond M."/>
            <person name="Megy K."/>
            <person name="Lawson D."/>
            <person name="Kodira C."/>
            <person name="Sutton G."/>
            <person name="Meyer J."/>
            <person name="Hill C.A."/>
            <person name="Birren B."/>
            <person name="Nene V."/>
            <person name="Collins F."/>
            <person name="Alarcon-Chaidez F."/>
            <person name="Wikel S."/>
            <person name="Strausberg R."/>
        </authorList>
    </citation>
    <scope>NUCLEOTIDE SEQUENCE [LARGE SCALE GENOMIC DNA]</scope>
    <source>
        <strain evidence="3">Wikel</strain>
        <strain evidence="1">Wikel colony</strain>
    </source>
</reference>
<dbReference type="Proteomes" id="UP000001555">
    <property type="component" value="Unassembled WGS sequence"/>
</dbReference>
<reference evidence="2" key="2">
    <citation type="submission" date="2020-05" db="UniProtKB">
        <authorList>
            <consortium name="EnsemblMetazoa"/>
        </authorList>
    </citation>
    <scope>IDENTIFICATION</scope>
    <source>
        <strain evidence="2">wikel</strain>
    </source>
</reference>
<protein>
    <submittedName>
        <fullName evidence="1 2">Uncharacterized protein</fullName>
    </submittedName>
</protein>
<organism>
    <name type="scientific">Ixodes scapularis</name>
    <name type="common">Black-legged tick</name>
    <name type="synonym">Deer tick</name>
    <dbReference type="NCBI Taxonomy" id="6945"/>
    <lineage>
        <taxon>Eukaryota</taxon>
        <taxon>Metazoa</taxon>
        <taxon>Ecdysozoa</taxon>
        <taxon>Arthropoda</taxon>
        <taxon>Chelicerata</taxon>
        <taxon>Arachnida</taxon>
        <taxon>Acari</taxon>
        <taxon>Parasitiformes</taxon>
        <taxon>Ixodida</taxon>
        <taxon>Ixodoidea</taxon>
        <taxon>Ixodidae</taxon>
        <taxon>Ixodinae</taxon>
        <taxon>Ixodes</taxon>
    </lineage>
</organism>